<dbReference type="RefSeq" id="WP_093414468.1">
    <property type="nucleotide sequence ID" value="NZ_FOZX01000001.1"/>
</dbReference>
<reference evidence="2" key="1">
    <citation type="submission" date="2016-10" db="EMBL/GenBank/DDBJ databases">
        <authorList>
            <person name="Varghese N."/>
            <person name="Submissions S."/>
        </authorList>
    </citation>
    <scope>NUCLEOTIDE SEQUENCE [LARGE SCALE GENOMIC DNA]</scope>
    <source>
        <strain evidence="2">DSM 44771</strain>
    </source>
</reference>
<sequence length="115" mass="12688">MLKNVPVLLQGYKMRVVEDPVVKTFTKDGKTEVATNQETGDPMYSVSIYMKPLPTEDGRRPAKGTEMKVTIERKPDDEIVDGAVVELHNPRISQFALDNGQTILSMRAAGLKLAG</sequence>
<dbReference type="STRING" id="95161.SAMN05660874_01363"/>
<evidence type="ECO:0000313" key="2">
    <source>
        <dbReference type="Proteomes" id="UP000198852"/>
    </source>
</evidence>
<dbReference type="AlphaFoldDB" id="A0A1I6Q3V3"/>
<name>A0A1I6Q3V3_9PSEU</name>
<gene>
    <name evidence="1" type="ORF">SAMN05660874_01363</name>
</gene>
<protein>
    <submittedName>
        <fullName evidence="1">Uncharacterized protein</fullName>
    </submittedName>
</protein>
<dbReference type="Proteomes" id="UP000198852">
    <property type="component" value="Unassembled WGS sequence"/>
</dbReference>
<accession>A0A1I6Q3V3</accession>
<proteinExistence type="predicted"/>
<dbReference type="OrthoDB" id="3699359at2"/>
<organism evidence="1 2">
    <name type="scientific">Saccharopolyspora flava</name>
    <dbReference type="NCBI Taxonomy" id="95161"/>
    <lineage>
        <taxon>Bacteria</taxon>
        <taxon>Bacillati</taxon>
        <taxon>Actinomycetota</taxon>
        <taxon>Actinomycetes</taxon>
        <taxon>Pseudonocardiales</taxon>
        <taxon>Pseudonocardiaceae</taxon>
        <taxon>Saccharopolyspora</taxon>
    </lineage>
</organism>
<dbReference type="EMBL" id="FOZX01000001">
    <property type="protein sequence ID" value="SFS47030.1"/>
    <property type="molecule type" value="Genomic_DNA"/>
</dbReference>
<evidence type="ECO:0000313" key="1">
    <source>
        <dbReference type="EMBL" id="SFS47030.1"/>
    </source>
</evidence>
<keyword evidence="2" id="KW-1185">Reference proteome</keyword>